<dbReference type="Proteomes" id="UP000266327">
    <property type="component" value="Unassembled WGS sequence"/>
</dbReference>
<name>A0A3A3GRJ9_9BURK</name>
<feature type="coiled-coil region" evidence="1">
    <location>
        <begin position="276"/>
        <end position="349"/>
    </location>
</feature>
<sequence length="373" mass="42987">MPKSQLTAVRIAASDSPLSKGQKTFNRQIQQIEKLRSRLTAWDAATISYQKKYTQDLLPLFSIATELQIKLVHSLDRAAAQKGLTRTERRTLGELIAGLAGPLLGERDDAELKAIYNRHSRSDYDSEEAAQMQGMKDLFEDVFGFDLGDDAKLDSPDEFMQRAQAQFAQMQADCQAEQQAQEERRARRKKSAKQLEKEERAEADARQINQSIREIYRKLASALHPDREPDPQERVRKTALMQRINHAYDKQNLLQLLELQLELEHIDRTAIGRIDEERLRHYNAVLKRQIAELEHETMRIESDFCAQFGISPFVMVKPETVMHELAGEIARTRQDNRDMEQDLLALEDAKGVKAWLKQLRRRPADDDFDGCPF</sequence>
<protein>
    <submittedName>
        <fullName evidence="3">J domain-containing protein</fullName>
    </submittedName>
</protein>
<feature type="region of interest" description="Disordered" evidence="2">
    <location>
        <begin position="179"/>
        <end position="206"/>
    </location>
</feature>
<proteinExistence type="predicted"/>
<accession>A0A3A3GRJ9</accession>
<dbReference type="AlphaFoldDB" id="A0A3A3GRJ9"/>
<dbReference type="InterPro" id="IPR001623">
    <property type="entry name" value="DnaJ_domain"/>
</dbReference>
<gene>
    <name evidence="3" type="ORF">D3878_19910</name>
</gene>
<dbReference type="Gene3D" id="1.10.287.110">
    <property type="entry name" value="DnaJ domain"/>
    <property type="match status" value="1"/>
</dbReference>
<keyword evidence="1" id="KW-0175">Coiled coil</keyword>
<keyword evidence="4" id="KW-1185">Reference proteome</keyword>
<dbReference type="EMBL" id="QYUQ01000002">
    <property type="protein sequence ID" value="RJG03580.1"/>
    <property type="molecule type" value="Genomic_DNA"/>
</dbReference>
<dbReference type="InterPro" id="IPR036869">
    <property type="entry name" value="J_dom_sf"/>
</dbReference>
<evidence type="ECO:0000256" key="1">
    <source>
        <dbReference type="SAM" id="Coils"/>
    </source>
</evidence>
<organism evidence="3 4">
    <name type="scientific">Noviherbaspirillum sedimenti</name>
    <dbReference type="NCBI Taxonomy" id="2320865"/>
    <lineage>
        <taxon>Bacteria</taxon>
        <taxon>Pseudomonadati</taxon>
        <taxon>Pseudomonadota</taxon>
        <taxon>Betaproteobacteria</taxon>
        <taxon>Burkholderiales</taxon>
        <taxon>Oxalobacteraceae</taxon>
        <taxon>Noviherbaspirillum</taxon>
    </lineage>
</organism>
<dbReference type="SUPFAM" id="SSF46565">
    <property type="entry name" value="Chaperone J-domain"/>
    <property type="match status" value="1"/>
</dbReference>
<comment type="caution">
    <text evidence="3">The sequence shown here is derived from an EMBL/GenBank/DDBJ whole genome shotgun (WGS) entry which is preliminary data.</text>
</comment>
<dbReference type="OrthoDB" id="114754at2"/>
<evidence type="ECO:0000256" key="2">
    <source>
        <dbReference type="SAM" id="MobiDB-lite"/>
    </source>
</evidence>
<reference evidence="4" key="1">
    <citation type="submission" date="2018-09" db="EMBL/GenBank/DDBJ databases">
        <authorList>
            <person name="Zhu H."/>
        </authorList>
    </citation>
    <scope>NUCLEOTIDE SEQUENCE [LARGE SCALE GENOMIC DNA]</scope>
    <source>
        <strain evidence="4">K1S02-23</strain>
    </source>
</reference>
<evidence type="ECO:0000313" key="4">
    <source>
        <dbReference type="Proteomes" id="UP000266327"/>
    </source>
</evidence>
<feature type="compositionally biased region" description="Basic and acidic residues" evidence="2">
    <location>
        <begin position="193"/>
        <end position="205"/>
    </location>
</feature>
<dbReference type="RefSeq" id="WP_119787071.1">
    <property type="nucleotide sequence ID" value="NZ_QYUQ01000002.1"/>
</dbReference>
<evidence type="ECO:0000313" key="3">
    <source>
        <dbReference type="EMBL" id="RJG03580.1"/>
    </source>
</evidence>
<dbReference type="CDD" id="cd06257">
    <property type="entry name" value="DnaJ"/>
    <property type="match status" value="1"/>
</dbReference>